<evidence type="ECO:0000313" key="3">
    <source>
        <dbReference type="EMBL" id="KGE86595.1"/>
    </source>
</evidence>
<dbReference type="InterPro" id="IPR051560">
    <property type="entry name" value="MAM_domain-containing"/>
</dbReference>
<dbReference type="Gene3D" id="2.160.20.10">
    <property type="entry name" value="Single-stranded right-handed beta-helix, Pectin lyase-like"/>
    <property type="match status" value="1"/>
</dbReference>
<dbReference type="Gene3D" id="2.60.40.10">
    <property type="entry name" value="Immunoglobulins"/>
    <property type="match status" value="1"/>
</dbReference>
<dbReference type="EMBL" id="JPOS01000077">
    <property type="protein sequence ID" value="KGE86595.1"/>
    <property type="molecule type" value="Genomic_DNA"/>
</dbReference>
<evidence type="ECO:0000259" key="2">
    <source>
        <dbReference type="PROSITE" id="PS50853"/>
    </source>
</evidence>
<dbReference type="InterPro" id="IPR013783">
    <property type="entry name" value="Ig-like_fold"/>
</dbReference>
<dbReference type="InterPro" id="IPR026444">
    <property type="entry name" value="Secre_tail"/>
</dbReference>
<organism evidence="3 4">
    <name type="scientific">Phaeodactylibacter xiamenensis</name>
    <dbReference type="NCBI Taxonomy" id="1524460"/>
    <lineage>
        <taxon>Bacteria</taxon>
        <taxon>Pseudomonadati</taxon>
        <taxon>Bacteroidota</taxon>
        <taxon>Saprospiria</taxon>
        <taxon>Saprospirales</taxon>
        <taxon>Haliscomenobacteraceae</taxon>
        <taxon>Phaeodactylibacter</taxon>
    </lineage>
</organism>
<proteinExistence type="predicted"/>
<dbReference type="PROSITE" id="PS50853">
    <property type="entry name" value="FN3"/>
    <property type="match status" value="1"/>
</dbReference>
<dbReference type="Gene3D" id="2.60.120.260">
    <property type="entry name" value="Galactose-binding domain-like"/>
    <property type="match status" value="1"/>
</dbReference>
<dbReference type="Gene3D" id="2.60.120.200">
    <property type="match status" value="2"/>
</dbReference>
<evidence type="ECO:0000259" key="1">
    <source>
        <dbReference type="PROSITE" id="PS50060"/>
    </source>
</evidence>
<name>A0A098S380_9BACT</name>
<dbReference type="NCBIfam" id="TIGR04183">
    <property type="entry name" value="Por_Secre_tail"/>
    <property type="match status" value="1"/>
</dbReference>
<dbReference type="Proteomes" id="UP000029736">
    <property type="component" value="Unassembled WGS sequence"/>
</dbReference>
<dbReference type="InterPro" id="IPR036116">
    <property type="entry name" value="FN3_sf"/>
</dbReference>
<sequence length="2088" mass="224475">MGLNLNAQISSFPFVETFETETECDKSCSSICTLSGGFTNVTDDDTDWIVDANGTTSSLTGPSGDNTSGSGKYLYMEGSSCFEKQAILESPVFDFSNLSNPALEFYYHMYGQSMGSIAVEASDDGGATWSTPLWSISGEQQTSESDSYLKAEITLCSYAGSSNFKFRIIGTIGVDFFSDAAIDDIAVYDAPPQCIPPFSLSTANSAGTEIDLTWTDVCGTSYDWEIVAQGASQGTNVINFGNATSNGISVTGLTPLTAYDLYIRTNCAGAPVQDWAGPFGFSSGCESQLSGSYSVGSSGDADFQTIHDAIAGLVTCGVNGPVIFNIAPGTYQEQIKLFPYEGASETNTVTLSGAGADQTIITYDGSGSGVMAVELNGADYITIEDLTIRHTGSSTSWGIQLWNEADFNTIQDCIIDVNNTSSNSAGIVANGNQFTLGSTGNSMNNGLIKNVKINGGGTGIRINGSSSQVTDGNNITVEGCEISAQSTGIHFRNLNSPVATGNIIHEMPPVGSSYGIWVANSKSPIVQKNQVLGAATFAYFLSDINTSSMGAADRANVSNNMGRAFGTGDAYYLFGSDSVDLFFNTGLADDDQALWVNSSSDGYDIRNNIFISNTSEAIDLDAPTNNDDVLDYNLYYRTDGNGALAVVANQFYNSLEEWQTASSSYNANSVSDSIVFVSTNDLHLSGFNLAVQGQGITIPGISDDIDGHTRPAHPYIGADEKVQCTAPTALSVDSLSETSALLSWSAPGDALEYAIEIGLRGFSPGQGQTISGLDTSLYLATGLESDTPYDFYVITESCGSADIFSNPSEPLEFRTLCGEYSPFPVFQGFENASAPEGCWIQDGFPLLFEEVTGGRRATFTGNYDCFSDTQHTARLESPSILWNEAENHLLTFDYWIEEAPTTCSTTVSPSCYDGIQNGDESGIDCGGSSCAPCSSCYGLNLTLAINVDGFPDETSWTVSDADGAIVASGGPYDGNNLFFSNTARTITENISLEPGDYTFTINDRDGICCLYGNGSYTLTDGTGAVIASGGSFDFSESTSFCTSSIAFKPAPAFRVAYQSFGSSSPLSEKVLVDFKTPTNGWATARIPLPKLNTNAESYVVRFEGYHNAFARIDNIHIQEEEDCLPPQNVQASLFDNIAVLSWDSSDADSFLVRYALEGSPHWYSFISTNQFNSEFFVFDRDGNYRFEVIAICDGHLSRPSSTVRLTYSCGSPWTLTLRSPYFTGFEGTGAKPECWTLQSSSPSAWQFPEKVFDTTGLANQPLNGDNMAAFISPTVRKDTLISPLFDVSSFSEVPVVSFAYNILEGLISSVGPSPQTAVANENLAIGRVDGIIPFFPLTSPSTIKLSGFPRDATLTESMLSSVCISLEHERYDNLDIELSCPNGQSAKIIKHFSSPQILEHLGEPFIRTDFIGRNDLTPGTPYEYCFSMESTDFGTLRDEHLSFTPSHVYTTVPSLIDGLTSEVSASYFPEGSYKPEGDFSSLEGCPLNGEWTLSVKDLDPGFEGSLFKWSLNFDPTLLDSIMNYQPTLNLLYRTAEGGEWTQLAEYSPNQNLASTWTTEEILLPSLSDYLQFAFTVTDANDQDSLDLVLDTTSNETPQRGRGILLDDFRVSEYCAPPSAICQDVTVVLDTNGQGTLLPEEIGGNSIMGCPPCSYGNNFTLTIALDSFPSETRWTLTDTDGGNTIAQGLYAFFQANRTVTDSFSLSGGDYVFTISDSGGDGGSYNLSDELGNTVASSGAFGVSESTTFCADGLASESISQSFFDCDDIGSTINVTYTITDFNGASDQCSATVSVEEGNALPAGWSATNIGDQGDGSDFNYSLCSADSPNNDDLTISTGGYNLLNQNADNLAFANIELCNDGGIQARIESVDGGYAGLMIRESDAPGAKMVAVYSNLTNLIRREIRTTDNGPKNSTLIQASFPYWLRLQRDGDLIRARYRTWSNASWQTFYQAYLPMNSCVEMGLAVFTTDPNGSASATFGDIRFRNNSGGINLSAPDSLYWENAQPEVLKATIVPNPVRRTFTLQFSAALPADGTAALFNEFGQQLAQTPLREGEQSIDWDASYLPAGLYFLEVFTQDGYREVLKVVRQ</sequence>
<feature type="domain" description="MAM" evidence="1">
    <location>
        <begin position="22"/>
        <end position="196"/>
    </location>
</feature>
<dbReference type="SMART" id="SM00710">
    <property type="entry name" value="PbH1"/>
    <property type="match status" value="6"/>
</dbReference>
<dbReference type="InterPro" id="IPR012334">
    <property type="entry name" value="Pectin_lyas_fold"/>
</dbReference>
<dbReference type="SUPFAM" id="SSF49785">
    <property type="entry name" value="Galactose-binding domain-like"/>
    <property type="match status" value="1"/>
</dbReference>
<dbReference type="GO" id="GO:0016020">
    <property type="term" value="C:membrane"/>
    <property type="evidence" value="ECO:0007669"/>
    <property type="project" value="InterPro"/>
</dbReference>
<dbReference type="InterPro" id="IPR013320">
    <property type="entry name" value="ConA-like_dom_sf"/>
</dbReference>
<reference evidence="3 4" key="1">
    <citation type="journal article" date="2014" name="Int. J. Syst. Evol. Microbiol.">
        <title>Phaeodactylibacter xiamenensis gen. nov., sp. nov., a member of the family Saprospiraceae isolated from the marine alga Phaeodactylum tricornutum.</title>
        <authorList>
            <person name="Chen Z.Jr."/>
            <person name="Lei X."/>
            <person name="Lai Q."/>
            <person name="Li Y."/>
            <person name="Zhang B."/>
            <person name="Zhang J."/>
            <person name="Zhang H."/>
            <person name="Yang L."/>
            <person name="Zheng W."/>
            <person name="Tian Y."/>
            <person name="Yu Z."/>
            <person name="Xu H.Jr."/>
            <person name="Zheng T."/>
        </authorList>
    </citation>
    <scope>NUCLEOTIDE SEQUENCE [LARGE SCALE GENOMIC DNA]</scope>
    <source>
        <strain evidence="3 4">KD52</strain>
    </source>
</reference>
<dbReference type="PROSITE" id="PS50060">
    <property type="entry name" value="MAM_2"/>
    <property type="match status" value="1"/>
</dbReference>
<dbReference type="SUPFAM" id="SSF49265">
    <property type="entry name" value="Fibronectin type III"/>
    <property type="match status" value="1"/>
</dbReference>
<dbReference type="PANTHER" id="PTHR23282:SF101">
    <property type="entry name" value="MAM DOMAIN-CONTAINING PROTEIN"/>
    <property type="match status" value="1"/>
</dbReference>
<protein>
    <submittedName>
        <fullName evidence="3">Uncharacterized protein</fullName>
    </submittedName>
</protein>
<gene>
    <name evidence="3" type="ORF">IX84_20825</name>
</gene>
<dbReference type="SMART" id="SM00137">
    <property type="entry name" value="MAM"/>
    <property type="match status" value="1"/>
</dbReference>
<dbReference type="STRING" id="1524460.IX84_20825"/>
<dbReference type="SUPFAM" id="SSF49899">
    <property type="entry name" value="Concanavalin A-like lectins/glucanases"/>
    <property type="match status" value="1"/>
</dbReference>
<feature type="domain" description="Fibronectin type-III" evidence="2">
    <location>
        <begin position="726"/>
        <end position="818"/>
    </location>
</feature>
<dbReference type="CDD" id="cd00063">
    <property type="entry name" value="FN3"/>
    <property type="match status" value="2"/>
</dbReference>
<accession>A0A098S380</accession>
<dbReference type="InterPro" id="IPR006626">
    <property type="entry name" value="PbH1"/>
</dbReference>
<dbReference type="InterPro" id="IPR000998">
    <property type="entry name" value="MAM_dom"/>
</dbReference>
<dbReference type="GO" id="GO:0005975">
    <property type="term" value="P:carbohydrate metabolic process"/>
    <property type="evidence" value="ECO:0007669"/>
    <property type="project" value="UniProtKB-ARBA"/>
</dbReference>
<dbReference type="Pfam" id="PF00041">
    <property type="entry name" value="fn3"/>
    <property type="match status" value="1"/>
</dbReference>
<dbReference type="CDD" id="cd06263">
    <property type="entry name" value="MAM"/>
    <property type="match status" value="1"/>
</dbReference>
<dbReference type="Pfam" id="PF00629">
    <property type="entry name" value="MAM"/>
    <property type="match status" value="1"/>
</dbReference>
<dbReference type="InterPro" id="IPR008979">
    <property type="entry name" value="Galactose-bd-like_sf"/>
</dbReference>
<dbReference type="SUPFAM" id="SSF51126">
    <property type="entry name" value="Pectin lyase-like"/>
    <property type="match status" value="1"/>
</dbReference>
<dbReference type="SMART" id="SM00060">
    <property type="entry name" value="FN3"/>
    <property type="match status" value="3"/>
</dbReference>
<comment type="caution">
    <text evidence="3">The sequence shown here is derived from an EMBL/GenBank/DDBJ whole genome shotgun (WGS) entry which is preliminary data.</text>
</comment>
<dbReference type="GO" id="GO:0004553">
    <property type="term" value="F:hydrolase activity, hydrolyzing O-glycosyl compounds"/>
    <property type="evidence" value="ECO:0007669"/>
    <property type="project" value="UniProtKB-ARBA"/>
</dbReference>
<dbReference type="InterPro" id="IPR011050">
    <property type="entry name" value="Pectin_lyase_fold/virulence"/>
</dbReference>
<dbReference type="InterPro" id="IPR003961">
    <property type="entry name" value="FN3_dom"/>
</dbReference>
<evidence type="ECO:0000313" key="4">
    <source>
        <dbReference type="Proteomes" id="UP000029736"/>
    </source>
</evidence>
<dbReference type="PANTHER" id="PTHR23282">
    <property type="entry name" value="APICAL ENDOSOMAL GLYCOPROTEIN PRECURSOR"/>
    <property type="match status" value="1"/>
</dbReference>
<keyword evidence="4" id="KW-1185">Reference proteome</keyword>